<gene>
    <name evidence="1" type="ORF">HU754_016665</name>
</gene>
<evidence type="ECO:0000313" key="2">
    <source>
        <dbReference type="Proteomes" id="UP000627092"/>
    </source>
</evidence>
<proteinExistence type="predicted"/>
<dbReference type="EMBL" id="CP077090">
    <property type="protein sequence ID" value="QXI09481.1"/>
    <property type="molecule type" value="Genomic_DNA"/>
</dbReference>
<reference evidence="1" key="2">
    <citation type="journal article" date="2021" name="Microorganisms">
        <title>The Ever-Expanding Pseudomonas Genus: Description of 43 New Species and Partition of the Pseudomonas putida Group.</title>
        <authorList>
            <person name="Girard L."/>
            <person name="Lood C."/>
            <person name="Hofte M."/>
            <person name="Vandamme P."/>
            <person name="Rokni-Zadeh H."/>
            <person name="van Noort V."/>
            <person name="Lavigne R."/>
            <person name="De Mot R."/>
        </authorList>
    </citation>
    <scope>NUCLEOTIDE SEQUENCE</scope>
    <source>
        <strain evidence="1">OE 48.2</strain>
    </source>
</reference>
<reference evidence="1" key="1">
    <citation type="journal article" date="2020" name="Microorganisms">
        <title>Reliable Identification of Environmental Pseudomonas Isolates Using the rpoD Gene.</title>
        <authorList>
            <consortium name="The Broad Institute Genome Sequencing Platform"/>
            <person name="Girard L."/>
            <person name="Lood C."/>
            <person name="Rokni-Zadeh H."/>
            <person name="van Noort V."/>
            <person name="Lavigne R."/>
            <person name="De Mot R."/>
        </authorList>
    </citation>
    <scope>NUCLEOTIDE SEQUENCE</scope>
    <source>
        <strain evidence="1">OE 48.2</strain>
    </source>
</reference>
<sequence>MEIDRLLKKRQLNVQEQNAVTAHRLTETARFWRDTNTPEALARFGERQGVDWSKTVVLDLEVDFPGMPRLYGLILDQAERFIAFQIDTDSDHQHVDFVSQWEDVSAHQNYSASERGTGKGFAVIALQVRREVLAHR</sequence>
<organism evidence="1 2">
    <name type="scientific">Pseudomonas zeae</name>
    <dbReference type="NCBI Taxonomy" id="2745510"/>
    <lineage>
        <taxon>Bacteria</taxon>
        <taxon>Pseudomonadati</taxon>
        <taxon>Pseudomonadota</taxon>
        <taxon>Gammaproteobacteria</taxon>
        <taxon>Pseudomonadales</taxon>
        <taxon>Pseudomonadaceae</taxon>
        <taxon>Pseudomonas</taxon>
    </lineage>
</organism>
<dbReference type="RefSeq" id="WP_186624213.1">
    <property type="nucleotide sequence ID" value="NZ_CP077090.1"/>
</dbReference>
<name>A0A9E6NKK3_9PSED</name>
<accession>A0A9E6NKK3</accession>
<evidence type="ECO:0000313" key="1">
    <source>
        <dbReference type="EMBL" id="QXI09481.1"/>
    </source>
</evidence>
<dbReference type="Proteomes" id="UP000627092">
    <property type="component" value="Chromosome"/>
</dbReference>
<protein>
    <submittedName>
        <fullName evidence="1">Uncharacterized protein</fullName>
    </submittedName>
</protein>
<dbReference type="AlphaFoldDB" id="A0A9E6NKK3"/>
<dbReference type="KEGG" id="pze:HU754_016665"/>